<reference evidence="1 2" key="1">
    <citation type="submission" date="2016-10" db="EMBL/GenBank/DDBJ databases">
        <authorList>
            <person name="de Groot N.N."/>
        </authorList>
    </citation>
    <scope>NUCLEOTIDE SEQUENCE [LARGE SCALE GENOMIC DNA]</scope>
    <source>
        <strain evidence="1 2">CGMCC 1.12097</strain>
    </source>
</reference>
<gene>
    <name evidence="1" type="ORF">SAMN02927914_06337</name>
</gene>
<dbReference type="Gene3D" id="3.40.50.300">
    <property type="entry name" value="P-loop containing nucleotide triphosphate hydrolases"/>
    <property type="match status" value="1"/>
</dbReference>
<name>A0A1G5ZVF5_9HYPH</name>
<dbReference type="SUPFAM" id="SSF53795">
    <property type="entry name" value="PEP carboxykinase-like"/>
    <property type="match status" value="1"/>
</dbReference>
<dbReference type="EMBL" id="FMXM01000035">
    <property type="protein sequence ID" value="SDA98781.1"/>
    <property type="molecule type" value="Genomic_DNA"/>
</dbReference>
<dbReference type="STRING" id="1165689.SAMN02927914_06337"/>
<sequence length="372" mass="39715">MAGGQAGILTNSRIRDRGVLDLAMSRVTLETLPDYARYLIAAAEGASASYPVTRKIRLPRLELTGHLGPGVLADALGHAFVETRGDQPESSRCRIFIAHPGIHGIPEPARWGDAHFTEHGFAKRLAEAGLRGHHFHDLDFWQFYDPQRRVGVQLMGSADAFPPWEPGAPLRAFLHWEYAARGMRLAHAGTLGANGKGVLLAGAGGAGKSGTVAAGLLNGLDSVGDDYVLIDLANGVTARPLFSTLKQDPQGFARLGLKRRVPANAPLNWQGKHAFHIGDIAPRPVPAMLDIVALMVPHISGGGASSIMPVSRRDAMIALAPSGIAQMPGERESGFRFFSDLTRLLPCYRLSLGTQPQEIAGTIAEFLARGAS</sequence>
<dbReference type="Proteomes" id="UP000198588">
    <property type="component" value="Unassembled WGS sequence"/>
</dbReference>
<evidence type="ECO:0008006" key="3">
    <source>
        <dbReference type="Google" id="ProtNLM"/>
    </source>
</evidence>
<dbReference type="AlphaFoldDB" id="A0A1G5ZVF5"/>
<proteinExistence type="predicted"/>
<evidence type="ECO:0000313" key="1">
    <source>
        <dbReference type="EMBL" id="SDA98781.1"/>
    </source>
</evidence>
<protein>
    <recommendedName>
        <fullName evidence="3">Serine kinase</fullName>
    </recommendedName>
</protein>
<organism evidence="1 2">
    <name type="scientific">Mesorhizobium qingshengii</name>
    <dbReference type="NCBI Taxonomy" id="1165689"/>
    <lineage>
        <taxon>Bacteria</taxon>
        <taxon>Pseudomonadati</taxon>
        <taxon>Pseudomonadota</taxon>
        <taxon>Alphaproteobacteria</taxon>
        <taxon>Hyphomicrobiales</taxon>
        <taxon>Phyllobacteriaceae</taxon>
        <taxon>Mesorhizobium</taxon>
    </lineage>
</organism>
<evidence type="ECO:0000313" key="2">
    <source>
        <dbReference type="Proteomes" id="UP000198588"/>
    </source>
</evidence>
<accession>A0A1G5ZVF5</accession>
<dbReference type="InterPro" id="IPR027417">
    <property type="entry name" value="P-loop_NTPase"/>
</dbReference>